<evidence type="ECO:0000256" key="8">
    <source>
        <dbReference type="ARBA" id="ARBA00022692"/>
    </source>
</evidence>
<feature type="transmembrane region" description="Helical" evidence="13">
    <location>
        <begin position="277"/>
        <end position="297"/>
    </location>
</feature>
<feature type="transmembrane region" description="Helical" evidence="13">
    <location>
        <begin position="30"/>
        <end position="51"/>
    </location>
</feature>
<feature type="transmembrane region" description="Helical" evidence="13">
    <location>
        <begin position="146"/>
        <end position="166"/>
    </location>
</feature>
<evidence type="ECO:0000256" key="7">
    <source>
        <dbReference type="ARBA" id="ARBA00022475"/>
    </source>
</evidence>
<feature type="transmembrane region" description="Helical" evidence="13">
    <location>
        <begin position="416"/>
        <end position="435"/>
    </location>
</feature>
<dbReference type="RefSeq" id="WP_013865887.1">
    <property type="nucleotide sequence ID" value="NC_015635.1"/>
</dbReference>
<evidence type="ECO:0000256" key="5">
    <source>
        <dbReference type="ARBA" id="ARBA00022448"/>
    </source>
</evidence>
<comment type="function">
    <text evidence="1">Multidrug efflux pump.</text>
</comment>
<evidence type="ECO:0000256" key="10">
    <source>
        <dbReference type="ARBA" id="ARBA00023065"/>
    </source>
</evidence>
<evidence type="ECO:0000313" key="15">
    <source>
        <dbReference type="Proteomes" id="UP000007947"/>
    </source>
</evidence>
<evidence type="ECO:0000256" key="4">
    <source>
        <dbReference type="ARBA" id="ARBA00020268"/>
    </source>
</evidence>
<feature type="transmembrane region" description="Helical" evidence="13">
    <location>
        <begin position="63"/>
        <end position="93"/>
    </location>
</feature>
<protein>
    <recommendedName>
        <fullName evidence="4">Probable multidrug resistance protein NorM</fullName>
    </recommendedName>
    <alternativeName>
        <fullName evidence="12">Multidrug-efflux transporter</fullName>
    </alternativeName>
</protein>
<dbReference type="PIRSF" id="PIRSF006603">
    <property type="entry name" value="DinF"/>
    <property type="match status" value="1"/>
</dbReference>
<organism evidence="14 15">
    <name type="scientific">Microlunatus phosphovorus (strain ATCC 700054 / DSM 10555 / JCM 9379 / NBRC 101784 / NCIMB 13414 / VKM Ac-1990 / NM-1)</name>
    <dbReference type="NCBI Taxonomy" id="1032480"/>
    <lineage>
        <taxon>Bacteria</taxon>
        <taxon>Bacillati</taxon>
        <taxon>Actinomycetota</taxon>
        <taxon>Actinomycetes</taxon>
        <taxon>Propionibacteriales</taxon>
        <taxon>Propionibacteriaceae</taxon>
        <taxon>Microlunatus</taxon>
    </lineage>
</organism>
<feature type="transmembrane region" description="Helical" evidence="13">
    <location>
        <begin position="348"/>
        <end position="370"/>
    </location>
</feature>
<feature type="transmembrane region" description="Helical" evidence="13">
    <location>
        <begin position="205"/>
        <end position="227"/>
    </location>
</feature>
<comment type="subcellular location">
    <subcellularLocation>
        <location evidence="2">Cell membrane</location>
        <topology evidence="2">Multi-pass membrane protein</topology>
    </subcellularLocation>
</comment>
<keyword evidence="15" id="KW-1185">Reference proteome</keyword>
<evidence type="ECO:0000256" key="3">
    <source>
        <dbReference type="ARBA" id="ARBA00010199"/>
    </source>
</evidence>
<keyword evidence="10" id="KW-0406">Ion transport</keyword>
<dbReference type="Proteomes" id="UP000007947">
    <property type="component" value="Chromosome"/>
</dbReference>
<proteinExistence type="inferred from homology"/>
<dbReference type="GO" id="GO:0015297">
    <property type="term" value="F:antiporter activity"/>
    <property type="evidence" value="ECO:0007669"/>
    <property type="project" value="UniProtKB-KW"/>
</dbReference>
<dbReference type="PANTHER" id="PTHR43298:SF2">
    <property type="entry name" value="FMN_FAD EXPORTER YEEO-RELATED"/>
    <property type="match status" value="1"/>
</dbReference>
<reference evidence="14 15" key="1">
    <citation type="submission" date="2011-05" db="EMBL/GenBank/DDBJ databases">
        <title>Whole genome sequence of Microlunatus phosphovorus NM-1.</title>
        <authorList>
            <person name="Hosoyama A."/>
            <person name="Sasaki K."/>
            <person name="Harada T."/>
            <person name="Igarashi R."/>
            <person name="Kawakoshi A."/>
            <person name="Sasagawa M."/>
            <person name="Fukada J."/>
            <person name="Nakamura S."/>
            <person name="Katano Y."/>
            <person name="Hanada S."/>
            <person name="Kamagata Y."/>
            <person name="Nakamura N."/>
            <person name="Yamazaki S."/>
            <person name="Fujita N."/>
        </authorList>
    </citation>
    <scope>NUCLEOTIDE SEQUENCE [LARGE SCALE GENOMIC DNA]</scope>
    <source>
        <strain evidence="15">ATCC 700054 / DSM 10555 / JCM 9379 / NBRC 101784 / NCIMB 13414 / VKM Ac-1990 / NM-1</strain>
    </source>
</reference>
<name>F5XH65_MICPN</name>
<dbReference type="HOGENOM" id="CLU_012893_5_3_11"/>
<keyword evidence="5" id="KW-0813">Transport</keyword>
<dbReference type="GO" id="GO:0005886">
    <property type="term" value="C:plasma membrane"/>
    <property type="evidence" value="ECO:0007669"/>
    <property type="project" value="UniProtKB-SubCell"/>
</dbReference>
<accession>F5XH65</accession>
<dbReference type="STRING" id="1032480.MLP_50590"/>
<dbReference type="Pfam" id="PF01554">
    <property type="entry name" value="MatE"/>
    <property type="match status" value="2"/>
</dbReference>
<evidence type="ECO:0000256" key="13">
    <source>
        <dbReference type="SAM" id="Phobius"/>
    </source>
</evidence>
<dbReference type="InterPro" id="IPR050222">
    <property type="entry name" value="MATE_MdtK"/>
</dbReference>
<evidence type="ECO:0000256" key="6">
    <source>
        <dbReference type="ARBA" id="ARBA00022449"/>
    </source>
</evidence>
<keyword evidence="7" id="KW-1003">Cell membrane</keyword>
<dbReference type="InterPro" id="IPR048279">
    <property type="entry name" value="MdtK-like"/>
</dbReference>
<sequence>MTGAADNAESAPAAATAPAAPAALPRRVRAAWIVTYPLIVASAASTTLAVVDTLLLGRFGTAALATIALATPVFVFGSALVVPWGTAVQVLIARLHGAEDTARIGRLLGIGLRVCLAAALLPTLTIIAAAPWILHVLAGGEVPVEASTVVRILACTLPLTAVTAHYRGVFGGLGRTRITMQVALGVNIVNIPLDVLLVYGLGLGAVGSALGTLAAVASGAGYIAWLARRELRPDYPAPPIHRSRWRRAAGGDEKAEGPASRALAGEVWKIGWPDTTFAVIVYGADVLLTAIVATIGTADLAGYRLMVTTVTVLWVVVFSCSSGISILAGQRLGADDEPGARAALRAGAVLMAGLCVLVVLLPLLVPYWYFGLFSTDRGVVDAATSAVWVLLLLVPAMVVAMSLAGLLRAGGDTKGIMYAGGLSQFVLALPVAWFAVQVLGWGIAGAYLGFATGILGRAVFTVLRWRQGRWRTALSSAAIGSK</sequence>
<evidence type="ECO:0000256" key="1">
    <source>
        <dbReference type="ARBA" id="ARBA00003408"/>
    </source>
</evidence>
<evidence type="ECO:0000256" key="12">
    <source>
        <dbReference type="ARBA" id="ARBA00031636"/>
    </source>
</evidence>
<dbReference type="KEGG" id="mph:MLP_50590"/>
<dbReference type="InterPro" id="IPR002528">
    <property type="entry name" value="MATE_fam"/>
</dbReference>
<dbReference type="EMBL" id="AP012204">
    <property type="protein sequence ID" value="BAK38073.1"/>
    <property type="molecule type" value="Genomic_DNA"/>
</dbReference>
<dbReference type="NCBIfam" id="TIGR00797">
    <property type="entry name" value="matE"/>
    <property type="match status" value="1"/>
</dbReference>
<evidence type="ECO:0000313" key="14">
    <source>
        <dbReference type="EMBL" id="BAK38073.1"/>
    </source>
</evidence>
<dbReference type="AlphaFoldDB" id="F5XH65"/>
<dbReference type="GO" id="GO:0006811">
    <property type="term" value="P:monoatomic ion transport"/>
    <property type="evidence" value="ECO:0007669"/>
    <property type="project" value="UniProtKB-KW"/>
</dbReference>
<dbReference type="eggNOG" id="COG0534">
    <property type="taxonomic scope" value="Bacteria"/>
</dbReference>
<feature type="transmembrane region" description="Helical" evidence="13">
    <location>
        <begin position="382"/>
        <end position="404"/>
    </location>
</feature>
<keyword evidence="11 13" id="KW-0472">Membrane</keyword>
<feature type="transmembrane region" description="Helical" evidence="13">
    <location>
        <begin position="441"/>
        <end position="463"/>
    </location>
</feature>
<evidence type="ECO:0000256" key="11">
    <source>
        <dbReference type="ARBA" id="ARBA00023136"/>
    </source>
</evidence>
<comment type="similarity">
    <text evidence="3">Belongs to the multi antimicrobial extrusion (MATE) (TC 2.A.66.1) family.</text>
</comment>
<feature type="transmembrane region" description="Helical" evidence="13">
    <location>
        <begin position="114"/>
        <end position="134"/>
    </location>
</feature>
<feature type="transmembrane region" description="Helical" evidence="13">
    <location>
        <begin position="178"/>
        <end position="199"/>
    </location>
</feature>
<keyword evidence="6" id="KW-0050">Antiport</keyword>
<gene>
    <name evidence="14" type="ordered locus">MLP_50590</name>
</gene>
<keyword evidence="9 13" id="KW-1133">Transmembrane helix</keyword>
<keyword evidence="8 13" id="KW-0812">Transmembrane</keyword>
<evidence type="ECO:0000256" key="2">
    <source>
        <dbReference type="ARBA" id="ARBA00004651"/>
    </source>
</evidence>
<evidence type="ECO:0000256" key="9">
    <source>
        <dbReference type="ARBA" id="ARBA00022989"/>
    </source>
</evidence>
<dbReference type="GO" id="GO:0042910">
    <property type="term" value="F:xenobiotic transmembrane transporter activity"/>
    <property type="evidence" value="ECO:0007669"/>
    <property type="project" value="InterPro"/>
</dbReference>
<dbReference type="PANTHER" id="PTHR43298">
    <property type="entry name" value="MULTIDRUG RESISTANCE PROTEIN NORM-RELATED"/>
    <property type="match status" value="1"/>
</dbReference>
<feature type="transmembrane region" description="Helical" evidence="13">
    <location>
        <begin position="303"/>
        <end position="327"/>
    </location>
</feature>